<dbReference type="Gene3D" id="2.60.40.10">
    <property type="entry name" value="Immunoglobulins"/>
    <property type="match status" value="2"/>
</dbReference>
<feature type="domain" description="Pesticidal crystal protein Cry22Aa Ig-like" evidence="3">
    <location>
        <begin position="187"/>
        <end position="252"/>
    </location>
</feature>
<dbReference type="Pfam" id="PF04203">
    <property type="entry name" value="Sortase"/>
    <property type="match status" value="1"/>
</dbReference>
<dbReference type="Gene3D" id="2.40.260.10">
    <property type="entry name" value="Sortase"/>
    <property type="match status" value="1"/>
</dbReference>
<proteinExistence type="predicted"/>
<reference evidence="4" key="1">
    <citation type="submission" date="2023-08" db="EMBL/GenBank/DDBJ databases">
        <title>Genomic characterization of piscicolin 126 produced by Carnobacterium maltaromaticum CM22 strain isolated from salmon (Salmo salar).</title>
        <authorList>
            <person name="Gonzalez-Gragera E."/>
            <person name="Garcia-Lopez J.D."/>
            <person name="Teso-Perez C."/>
            <person name="Gimenez-Hernandez I."/>
            <person name="Peralta-Sanchez J.M."/>
            <person name="Valdivia E."/>
            <person name="Montalban-Lopez M."/>
            <person name="Martin-Platero A.M."/>
            <person name="Banos A."/>
            <person name="Martinez-Bueno M."/>
        </authorList>
    </citation>
    <scope>NUCLEOTIDE SEQUENCE</scope>
    <source>
        <strain evidence="4">CM22</strain>
    </source>
</reference>
<dbReference type="InterPro" id="IPR013783">
    <property type="entry name" value="Ig-like_fold"/>
</dbReference>
<dbReference type="InterPro" id="IPR032179">
    <property type="entry name" value="Cry22Aa_Ig-like"/>
</dbReference>
<dbReference type="Pfam" id="PF16403">
    <property type="entry name" value="Bact_surface_Ig-like"/>
    <property type="match status" value="1"/>
</dbReference>
<dbReference type="InterPro" id="IPR023365">
    <property type="entry name" value="Sortase_dom-sf"/>
</dbReference>
<sequence length="443" mass="47337">MRSGNVLFLTIIGTIIIGAGTAILVQAKEEEIVIKPIEIPYGKNINAAVIEKQLEKQGIKDVKIIKGKIEPEKIGEYSLTLQLTKEDNEIFEKVVKIDVTDEVPPEITVKKVEIEAGSNFNLTDYVDVIDNADGDLTGIITYKPVDTKDLGEQKLEIASTDYSGNKTNKKIILSVIDTTKPTLNVTDEKINFGAKFNAMENSSATDLIDGNLTSEMQVTGTVDPNTAGTYTLLYTVSDKSGNKVEKERNVIVEAAPVADNVEPEATNENANETNPETDTSSDVNSEAEAVTPAPISNPDPIAPPAPSYAPMTIYVGGSAIPYQNGGQGTGQSIIDNAPVASTWGGAAIQSGSDGLNTHIIGHNPGVFSALFNVGIGSQVTITDGNGTPTNYTINRIYEVNDNAVGVRDGVDYWDQMIGTGGGERVTFQTCENDNVNWVYEAVS</sequence>
<dbReference type="GeneID" id="83606903"/>
<evidence type="ECO:0000313" key="5">
    <source>
        <dbReference type="Proteomes" id="UP001290462"/>
    </source>
</evidence>
<dbReference type="GO" id="GO:0016787">
    <property type="term" value="F:hydrolase activity"/>
    <property type="evidence" value="ECO:0007669"/>
    <property type="project" value="UniProtKB-KW"/>
</dbReference>
<protein>
    <submittedName>
        <fullName evidence="4">DUF5011 domain-containing protein</fullName>
    </submittedName>
</protein>
<dbReference type="SUPFAM" id="SSF63817">
    <property type="entry name" value="Sortase"/>
    <property type="match status" value="1"/>
</dbReference>
<dbReference type="RefSeq" id="WP_229251987.1">
    <property type="nucleotide sequence ID" value="NZ_CP185245.1"/>
</dbReference>
<evidence type="ECO:0000259" key="3">
    <source>
        <dbReference type="Pfam" id="PF16403"/>
    </source>
</evidence>
<evidence type="ECO:0000256" key="1">
    <source>
        <dbReference type="ARBA" id="ARBA00022801"/>
    </source>
</evidence>
<dbReference type="InterPro" id="IPR005754">
    <property type="entry name" value="Sortase"/>
</dbReference>
<feature type="compositionally biased region" description="Pro residues" evidence="2">
    <location>
        <begin position="295"/>
        <end position="304"/>
    </location>
</feature>
<gene>
    <name evidence="4" type="ORF">RAK27_01475</name>
</gene>
<dbReference type="AlphaFoldDB" id="A0AAW9JRW3"/>
<organism evidence="4 5">
    <name type="scientific">Carnobacterium maltaromaticum</name>
    <name type="common">Carnobacterium piscicola</name>
    <dbReference type="NCBI Taxonomy" id="2751"/>
    <lineage>
        <taxon>Bacteria</taxon>
        <taxon>Bacillati</taxon>
        <taxon>Bacillota</taxon>
        <taxon>Bacilli</taxon>
        <taxon>Lactobacillales</taxon>
        <taxon>Carnobacteriaceae</taxon>
        <taxon>Carnobacterium</taxon>
    </lineage>
</organism>
<evidence type="ECO:0000313" key="4">
    <source>
        <dbReference type="EMBL" id="MDZ5757324.1"/>
    </source>
</evidence>
<dbReference type="Proteomes" id="UP001290462">
    <property type="component" value="Unassembled WGS sequence"/>
</dbReference>
<feature type="compositionally biased region" description="Low complexity" evidence="2">
    <location>
        <begin position="263"/>
        <end position="277"/>
    </location>
</feature>
<accession>A0AAW9JRW3</accession>
<dbReference type="EMBL" id="JAVBVO010000001">
    <property type="protein sequence ID" value="MDZ5757324.1"/>
    <property type="molecule type" value="Genomic_DNA"/>
</dbReference>
<evidence type="ECO:0000256" key="2">
    <source>
        <dbReference type="SAM" id="MobiDB-lite"/>
    </source>
</evidence>
<feature type="region of interest" description="Disordered" evidence="2">
    <location>
        <begin position="258"/>
        <end position="304"/>
    </location>
</feature>
<keyword evidence="1" id="KW-0378">Hydrolase</keyword>
<name>A0AAW9JRW3_CARML</name>
<comment type="caution">
    <text evidence="4">The sequence shown here is derived from an EMBL/GenBank/DDBJ whole genome shotgun (WGS) entry which is preliminary data.</text>
</comment>